<accession>E6SNZ0</accession>
<keyword evidence="4" id="KW-0472">Membrane</keyword>
<dbReference type="eggNOG" id="COG1435">
    <property type="taxonomic scope" value="Bacteria"/>
</dbReference>
<feature type="domain" description="SusD-like N-terminal" evidence="7">
    <location>
        <begin position="22"/>
        <end position="204"/>
    </location>
</feature>
<comment type="subcellular location">
    <subcellularLocation>
        <location evidence="1">Cell outer membrane</location>
    </subcellularLocation>
</comment>
<dbReference type="GO" id="GO:0009279">
    <property type="term" value="C:cell outer membrane"/>
    <property type="evidence" value="ECO:0007669"/>
    <property type="project" value="UniProtKB-SubCell"/>
</dbReference>
<dbReference type="RefSeq" id="WP_013546423.1">
    <property type="nucleotide sequence ID" value="NC_014933.1"/>
</dbReference>
<protein>
    <submittedName>
        <fullName evidence="8">RagB/SusD domain protein</fullName>
    </submittedName>
</protein>
<dbReference type="InterPro" id="IPR033985">
    <property type="entry name" value="SusD-like_N"/>
</dbReference>
<gene>
    <name evidence="8" type="ordered locus">Bache_0787</name>
</gene>
<comment type="similarity">
    <text evidence="2">Belongs to the SusD family.</text>
</comment>
<keyword evidence="3" id="KW-0732">Signal</keyword>
<dbReference type="SUPFAM" id="SSF48452">
    <property type="entry name" value="TPR-like"/>
    <property type="match status" value="1"/>
</dbReference>
<dbReference type="AlphaFoldDB" id="E6SNZ0"/>
<dbReference type="EMBL" id="CP002352">
    <property type="protein sequence ID" value="ADV42808.1"/>
    <property type="molecule type" value="Genomic_DNA"/>
</dbReference>
<dbReference type="CDD" id="cd08977">
    <property type="entry name" value="SusD"/>
    <property type="match status" value="1"/>
</dbReference>
<dbReference type="Pfam" id="PF14322">
    <property type="entry name" value="SusD-like_3"/>
    <property type="match status" value="1"/>
</dbReference>
<feature type="domain" description="RagB/SusD" evidence="6">
    <location>
        <begin position="250"/>
        <end position="549"/>
    </location>
</feature>
<keyword evidence="5" id="KW-0998">Cell outer membrane</keyword>
<evidence type="ECO:0000259" key="6">
    <source>
        <dbReference type="Pfam" id="PF07980"/>
    </source>
</evidence>
<dbReference type="Pfam" id="PF07980">
    <property type="entry name" value="SusD_RagB"/>
    <property type="match status" value="1"/>
</dbReference>
<dbReference type="Gene3D" id="1.25.40.390">
    <property type="match status" value="1"/>
</dbReference>
<evidence type="ECO:0000256" key="3">
    <source>
        <dbReference type="ARBA" id="ARBA00022729"/>
    </source>
</evidence>
<organism evidence="8 9">
    <name type="scientific">Bacteroides helcogenes (strain ATCC 35417 / DSM 20613 / JCM 6297 / CCUG 15421 / P 36-108)</name>
    <dbReference type="NCBI Taxonomy" id="693979"/>
    <lineage>
        <taxon>Bacteria</taxon>
        <taxon>Pseudomonadati</taxon>
        <taxon>Bacteroidota</taxon>
        <taxon>Bacteroidia</taxon>
        <taxon>Bacteroidales</taxon>
        <taxon>Bacteroidaceae</taxon>
        <taxon>Bacteroides</taxon>
    </lineage>
</organism>
<dbReference type="PROSITE" id="PS51257">
    <property type="entry name" value="PROKAR_LIPOPROTEIN"/>
    <property type="match status" value="1"/>
</dbReference>
<dbReference type="HOGENOM" id="CLU_015553_0_0_10"/>
<evidence type="ECO:0000256" key="1">
    <source>
        <dbReference type="ARBA" id="ARBA00004442"/>
    </source>
</evidence>
<reference key="1">
    <citation type="submission" date="2010-11" db="EMBL/GenBank/DDBJ databases">
        <title>The complete genome of Bacteroides helcogenes P 36-108.</title>
        <authorList>
            <consortium name="US DOE Joint Genome Institute (JGI-PGF)"/>
            <person name="Lucas S."/>
            <person name="Copeland A."/>
            <person name="Lapidus A."/>
            <person name="Bruce D."/>
            <person name="Goodwin L."/>
            <person name="Pitluck S."/>
            <person name="Kyrpides N."/>
            <person name="Mavromatis K."/>
            <person name="Ivanova N."/>
            <person name="Zeytun A."/>
            <person name="Brettin T."/>
            <person name="Detter J.C."/>
            <person name="Tapia R."/>
            <person name="Han C."/>
            <person name="Land M."/>
            <person name="Hauser L."/>
            <person name="Markowitz V."/>
            <person name="Cheng J.-F."/>
            <person name="Hugenholtz P."/>
            <person name="Woyke T."/>
            <person name="Wu D."/>
            <person name="Gronow S."/>
            <person name="Wellnitz S."/>
            <person name="Brambilla E."/>
            <person name="Klenk H.-P."/>
            <person name="Eisen J.A."/>
        </authorList>
    </citation>
    <scope>NUCLEOTIDE SEQUENCE</scope>
    <source>
        <strain>P 36-108</strain>
    </source>
</reference>
<keyword evidence="9" id="KW-1185">Reference proteome</keyword>
<evidence type="ECO:0000256" key="2">
    <source>
        <dbReference type="ARBA" id="ARBA00006275"/>
    </source>
</evidence>
<dbReference type="Proteomes" id="UP000008630">
    <property type="component" value="Chromosome"/>
</dbReference>
<reference evidence="8 9" key="2">
    <citation type="journal article" date="2011" name="Stand. Genomic Sci.">
        <title>Complete genome sequence of Bacteroides helcogenes type strain (P 36-108).</title>
        <authorList>
            <person name="Pati A."/>
            <person name="Gronow S."/>
            <person name="Zeytun A."/>
            <person name="Lapidus A."/>
            <person name="Nolan M."/>
            <person name="Hammon N."/>
            <person name="Deshpande S."/>
            <person name="Cheng J.F."/>
            <person name="Tapia R."/>
            <person name="Han C."/>
            <person name="Goodwin L."/>
            <person name="Pitluck S."/>
            <person name="Liolios K."/>
            <person name="Pagani I."/>
            <person name="Ivanova N."/>
            <person name="Mavromatis K."/>
            <person name="Chen A."/>
            <person name="Palaniappan K."/>
            <person name="Land M."/>
            <person name="Hauser L."/>
            <person name="Chang Y.J."/>
            <person name="Jeffries C.D."/>
            <person name="Detter J.C."/>
            <person name="Brambilla E."/>
            <person name="Rohde M."/>
            <person name="Goker M."/>
            <person name="Woyke T."/>
            <person name="Bristow J."/>
            <person name="Eisen J.A."/>
            <person name="Markowitz V."/>
            <person name="Hugenholtz P."/>
            <person name="Kyrpides N.C."/>
            <person name="Klenk H.P."/>
            <person name="Lucas S."/>
        </authorList>
    </citation>
    <scope>NUCLEOTIDE SEQUENCE [LARGE SCALE GENOMIC DNA]</scope>
    <source>
        <strain evidence="9">ATCC 35417 / DSM 20613 / JCM 6297 / CCUG 15421 / P 36-108</strain>
    </source>
</reference>
<dbReference type="OrthoDB" id="5694214at2"/>
<dbReference type="PATRIC" id="fig|693979.3.peg.841"/>
<evidence type="ECO:0000256" key="5">
    <source>
        <dbReference type="ARBA" id="ARBA00023237"/>
    </source>
</evidence>
<dbReference type="InterPro" id="IPR011990">
    <property type="entry name" value="TPR-like_helical_dom_sf"/>
</dbReference>
<dbReference type="InterPro" id="IPR012944">
    <property type="entry name" value="SusD_RagB_dom"/>
</dbReference>
<evidence type="ECO:0000256" key="4">
    <source>
        <dbReference type="ARBA" id="ARBA00023136"/>
    </source>
</evidence>
<dbReference type="STRING" id="693979.Bache_0787"/>
<evidence type="ECO:0000313" key="8">
    <source>
        <dbReference type="EMBL" id="ADV42808.1"/>
    </source>
</evidence>
<evidence type="ECO:0000313" key="9">
    <source>
        <dbReference type="Proteomes" id="UP000008630"/>
    </source>
</evidence>
<proteinExistence type="inferred from homology"/>
<name>E6SNZ0_BACT6</name>
<dbReference type="KEGG" id="bhl:Bache_0787"/>
<sequence>MNSIKNYILTGMVALSTTSCNDFLTTTPYDALSPATTWKSEDDAQKFLIGCYDGWEDGGTLLYLDCMSDFAYNNFSWEGFTAYGNGTAVGGDSEANFYNYSIIRRCNTFLENVESITFNDPAAKKDLIAQARFIRAYQYFIMNWMYGGVPIIDNYSTADEAKVPRDTEAKVREFIEKELDECTPDLNDEPAALGRVAKGAALALRMREALYYGDWATAKDRSQKIQALNQYSLDDNYSNLFRVSGKSSKEIILAVQYIPNTKTLGTIGQMYNNGDGGWSSIVPTQNLVDEYEMSNGLTTDEAGSGYDPTHPYANRDPRMAMTVYYPGCNYTKDDGTVTVFNTLDKEIGGKTNANYALAADNASKTALTWAKYLDPITQYNATGIWDTEASPIVFRYAEVLLSYAEAENELNGPSAGVYEALDAVRARAGMPAVDKAKYATKDKLRELIHRERAVEFAGEGLRRADIVRWKTSDGKMVAEKVMNGTLQRVVGTVSMDASVAPEMRATINPNASKKERLIEERIFKPHHRYLPIPQSACNKNPQLTQNDGY</sequence>
<evidence type="ECO:0000259" key="7">
    <source>
        <dbReference type="Pfam" id="PF14322"/>
    </source>
</evidence>